<dbReference type="GO" id="GO:0005576">
    <property type="term" value="C:extracellular region"/>
    <property type="evidence" value="ECO:0007669"/>
    <property type="project" value="UniProtKB-SubCell"/>
</dbReference>
<evidence type="ECO:0000256" key="1">
    <source>
        <dbReference type="ARBA" id="ARBA00004613"/>
    </source>
</evidence>
<evidence type="ECO:0000313" key="8">
    <source>
        <dbReference type="EMBL" id="SEG76378.1"/>
    </source>
</evidence>
<evidence type="ECO:0000313" key="9">
    <source>
        <dbReference type="Proteomes" id="UP000236723"/>
    </source>
</evidence>
<organism evidence="8 9">
    <name type="scientific">Thermomonospora echinospora</name>
    <dbReference type="NCBI Taxonomy" id="1992"/>
    <lineage>
        <taxon>Bacteria</taxon>
        <taxon>Bacillati</taxon>
        <taxon>Actinomycetota</taxon>
        <taxon>Actinomycetes</taxon>
        <taxon>Streptosporangiales</taxon>
        <taxon>Thermomonosporaceae</taxon>
        <taxon>Thermomonospora</taxon>
    </lineage>
</organism>
<evidence type="ECO:0000256" key="4">
    <source>
        <dbReference type="ARBA" id="ARBA00022690"/>
    </source>
</evidence>
<evidence type="ECO:0000259" key="7">
    <source>
        <dbReference type="Pfam" id="PF00720"/>
    </source>
</evidence>
<dbReference type="InterPro" id="IPR023549">
    <property type="entry name" value="Subtilisin_inhibitor"/>
</dbReference>
<feature type="domain" description="Subtilisin inhibitor" evidence="7">
    <location>
        <begin position="66"/>
        <end position="133"/>
    </location>
</feature>
<evidence type="ECO:0000256" key="2">
    <source>
        <dbReference type="ARBA" id="ARBA00010472"/>
    </source>
</evidence>
<dbReference type="Pfam" id="PF00720">
    <property type="entry name" value="SSI"/>
    <property type="match status" value="1"/>
</dbReference>
<keyword evidence="3" id="KW-0964">Secreted</keyword>
<reference evidence="9" key="1">
    <citation type="submission" date="2016-10" db="EMBL/GenBank/DDBJ databases">
        <authorList>
            <person name="Varghese N."/>
            <person name="Submissions S."/>
        </authorList>
    </citation>
    <scope>NUCLEOTIDE SEQUENCE [LARGE SCALE GENOMIC DNA]</scope>
    <source>
        <strain evidence="9">DSM 43163</strain>
    </source>
</reference>
<dbReference type="Proteomes" id="UP000236723">
    <property type="component" value="Unassembled WGS sequence"/>
</dbReference>
<keyword evidence="4" id="KW-0646">Protease inhibitor</keyword>
<sequence length="157" mass="16524">MEPRRTPVRRILMPYRTPLITTAGLACLAVIALAGCGSEDNGGGSPSGTLSPAAQTRLTVEVRPSPQGTPKTWTLTCDPPGGTHPRAAAACQALAKAKDPFKPVPKDAICTEIYGGDQVATVTGTWRGTPVNARFTRLNGCEIDRWEKVAPLFGDPA</sequence>
<dbReference type="GO" id="GO:0004867">
    <property type="term" value="F:serine-type endopeptidase inhibitor activity"/>
    <property type="evidence" value="ECO:0007669"/>
    <property type="project" value="UniProtKB-KW"/>
</dbReference>
<evidence type="ECO:0000256" key="5">
    <source>
        <dbReference type="ARBA" id="ARBA00022900"/>
    </source>
</evidence>
<dbReference type="EMBL" id="FNVO01000011">
    <property type="protein sequence ID" value="SEG76378.1"/>
    <property type="molecule type" value="Genomic_DNA"/>
</dbReference>
<dbReference type="SUPFAM" id="SSF55399">
    <property type="entry name" value="Subtilisin inhibitor"/>
    <property type="match status" value="1"/>
</dbReference>
<comment type="subcellular location">
    <subcellularLocation>
        <location evidence="1">Secreted</location>
    </subcellularLocation>
</comment>
<name>A0A1H6CU52_9ACTN</name>
<dbReference type="AlphaFoldDB" id="A0A1H6CU52"/>
<proteinExistence type="inferred from homology"/>
<accession>A0A1H6CU52</accession>
<keyword evidence="5" id="KW-0722">Serine protease inhibitor</keyword>
<keyword evidence="9" id="KW-1185">Reference proteome</keyword>
<protein>
    <submittedName>
        <fullName evidence="8">Subtilisin inhibitor-like</fullName>
    </submittedName>
</protein>
<dbReference type="InterPro" id="IPR036819">
    <property type="entry name" value="Subtilisin_inhibitor-like_sf"/>
</dbReference>
<keyword evidence="6" id="KW-1015">Disulfide bond</keyword>
<comment type="similarity">
    <text evidence="2">Belongs to the protease inhibitor I16 (SSI) family.</text>
</comment>
<evidence type="ECO:0000256" key="6">
    <source>
        <dbReference type="ARBA" id="ARBA00023157"/>
    </source>
</evidence>
<dbReference type="PROSITE" id="PS51257">
    <property type="entry name" value="PROKAR_LIPOPROTEIN"/>
    <property type="match status" value="1"/>
</dbReference>
<dbReference type="Gene3D" id="3.30.350.10">
    <property type="entry name" value="Subtilisin inhibitor-like"/>
    <property type="match status" value="1"/>
</dbReference>
<evidence type="ECO:0000256" key="3">
    <source>
        <dbReference type="ARBA" id="ARBA00022525"/>
    </source>
</evidence>
<gene>
    <name evidence="8" type="ORF">SAMN04489712_111156</name>
</gene>